<dbReference type="Pfam" id="PF00023">
    <property type="entry name" value="Ank"/>
    <property type="match status" value="1"/>
</dbReference>
<evidence type="ECO:0000313" key="2">
    <source>
        <dbReference type="Proteomes" id="UP000323819"/>
    </source>
</evidence>
<evidence type="ECO:0008006" key="3">
    <source>
        <dbReference type="Google" id="ProtNLM"/>
    </source>
</evidence>
<dbReference type="EMBL" id="VSIJ01000005">
    <property type="protein sequence ID" value="TXX67163.1"/>
    <property type="molecule type" value="Genomic_DNA"/>
</dbReference>
<protein>
    <recommendedName>
        <fullName evidence="3">Ankyrin repeat domain-containing protein</fullName>
    </recommendedName>
</protein>
<dbReference type="Gene3D" id="1.25.40.20">
    <property type="entry name" value="Ankyrin repeat-containing domain"/>
    <property type="match status" value="1"/>
</dbReference>
<evidence type="ECO:0000313" key="1">
    <source>
        <dbReference type="EMBL" id="TXX67163.1"/>
    </source>
</evidence>
<dbReference type="SUPFAM" id="SSF48403">
    <property type="entry name" value="Ankyrin repeat"/>
    <property type="match status" value="1"/>
</dbReference>
<reference evidence="1 2" key="1">
    <citation type="submission" date="2019-06" db="EMBL/GenBank/DDBJ databases">
        <title>Vibrio cholerae phylogeny based on whole-genome sequencing reveals genetic diversity and population strucutre.</title>
        <authorList>
            <person name="Zhiqiu Y."/>
            <person name="Bin L."/>
            <person name="Lingyan J."/>
        </authorList>
    </citation>
    <scope>NUCLEOTIDE SEQUENCE [LARGE SCALE GENOMIC DNA]</scope>
    <source>
        <strain evidence="1 2">N2814</strain>
    </source>
</reference>
<comment type="caution">
    <text evidence="1">The sequence shown here is derived from an EMBL/GenBank/DDBJ whole genome shotgun (WGS) entry which is preliminary data.</text>
</comment>
<dbReference type="InterPro" id="IPR002110">
    <property type="entry name" value="Ankyrin_rpt"/>
</dbReference>
<sequence length="188" mass="20779">MIYIDDVPSCLLNWSKAGIVDKCLAELDKPLREILSEDINQPITSIGSTLLHIAASNLNHPSVTVSFEAIETLLVLGANPNVSDCYGRTPFVNLLVHSTSSLHNHEDTALLLVELFINHNANPNVYFTPNYVSHAGCDKWTLAHDLQADMHGASRWPLPSMVKSMLNQELDFSLPDSEGRLPLNNHLT</sequence>
<gene>
    <name evidence="1" type="ORF">FXF03_00930</name>
</gene>
<proteinExistence type="predicted"/>
<dbReference type="AlphaFoldDB" id="A0ABD7SR04"/>
<organism evidence="1 2">
    <name type="scientific">Vibrio cholerae</name>
    <dbReference type="NCBI Taxonomy" id="666"/>
    <lineage>
        <taxon>Bacteria</taxon>
        <taxon>Pseudomonadati</taxon>
        <taxon>Pseudomonadota</taxon>
        <taxon>Gammaproteobacteria</taxon>
        <taxon>Vibrionales</taxon>
        <taxon>Vibrionaceae</taxon>
        <taxon>Vibrio</taxon>
    </lineage>
</organism>
<dbReference type="InterPro" id="IPR036770">
    <property type="entry name" value="Ankyrin_rpt-contain_sf"/>
</dbReference>
<dbReference type="Proteomes" id="UP000323819">
    <property type="component" value="Unassembled WGS sequence"/>
</dbReference>
<dbReference type="RefSeq" id="WP_148521287.1">
    <property type="nucleotide sequence ID" value="NZ_VSIJ01000005.1"/>
</dbReference>
<accession>A0ABD7SR04</accession>
<name>A0ABD7SR04_VIBCL</name>